<name>A0A2T4DPL0_9BACT</name>
<reference evidence="1 2" key="1">
    <citation type="submission" date="2018-03" db="EMBL/GenBank/DDBJ databases">
        <title>Cross-interface Injection: A General Nanoliter Liquid Handling Method Applied to Single Cells Genome Amplification Automated Nanoliter Liquid Handling Applied to Single Cell Multiple Displacement Amplification.</title>
        <authorList>
            <person name="Yun J."/>
            <person name="Xu P."/>
            <person name="Xu J."/>
            <person name="Dai X."/>
            <person name="Wang Y."/>
            <person name="Zheng X."/>
            <person name="Cao C."/>
            <person name="Yi Q."/>
            <person name="Zhu Y."/>
            <person name="Wang L."/>
            <person name="Dong Z."/>
            <person name="Huang Y."/>
            <person name="Huang L."/>
            <person name="Du W."/>
        </authorList>
    </citation>
    <scope>NUCLEOTIDE SEQUENCE [LARGE SCALE GENOMIC DNA]</scope>
    <source>
        <strain evidence="1 2">Z-D1-2</strain>
    </source>
</reference>
<dbReference type="Proteomes" id="UP000240608">
    <property type="component" value="Unassembled WGS sequence"/>
</dbReference>
<proteinExistence type="predicted"/>
<organism evidence="1 2">
    <name type="scientific">Marivirga lumbricoides</name>
    <dbReference type="NCBI Taxonomy" id="1046115"/>
    <lineage>
        <taxon>Bacteria</taxon>
        <taxon>Pseudomonadati</taxon>
        <taxon>Bacteroidota</taxon>
        <taxon>Cytophagia</taxon>
        <taxon>Cytophagales</taxon>
        <taxon>Marivirgaceae</taxon>
        <taxon>Marivirga</taxon>
    </lineage>
</organism>
<accession>A0A2T4DPL0</accession>
<protein>
    <submittedName>
        <fullName evidence="1">Uncharacterized protein</fullName>
    </submittedName>
</protein>
<dbReference type="AlphaFoldDB" id="A0A2T4DPL0"/>
<gene>
    <name evidence="1" type="ORF">C9994_10390</name>
</gene>
<sequence length="240" mass="27159">MKTESKNNMNWKVYSIFSSLLLFTILATAFTTSQLHQKMDELTVKRINIIEDDGTIRMVLSNKARQHSGTMDGEDSPHRVRHSGMIFFNDEGDECGGLIFGATDKDGKVSSGMSITFDQYKNDQVIQILNQELVDGDKINSSRGFMINDYPGGSNLMKTMKDLEYAKAIEDNEERKARMVQIQKESGVRSLMFLGKTRGNSNGLFLNDLDGNPKLMIYVDQNGDPKIQTFDENQEIKDFL</sequence>
<comment type="caution">
    <text evidence="1">The sequence shown here is derived from an EMBL/GenBank/DDBJ whole genome shotgun (WGS) entry which is preliminary data.</text>
</comment>
<evidence type="ECO:0000313" key="1">
    <source>
        <dbReference type="EMBL" id="PTB95750.1"/>
    </source>
</evidence>
<dbReference type="EMBL" id="PYVU01000089">
    <property type="protein sequence ID" value="PTB95750.1"/>
    <property type="molecule type" value="Genomic_DNA"/>
</dbReference>
<evidence type="ECO:0000313" key="2">
    <source>
        <dbReference type="Proteomes" id="UP000240608"/>
    </source>
</evidence>